<dbReference type="Gene3D" id="3.40.50.1820">
    <property type="entry name" value="alpha/beta hydrolase"/>
    <property type="match status" value="1"/>
</dbReference>
<comment type="caution">
    <text evidence="3">The sequence shown here is derived from an EMBL/GenBank/DDBJ whole genome shotgun (WGS) entry which is preliminary data.</text>
</comment>
<dbReference type="GO" id="GO:0016787">
    <property type="term" value="F:hydrolase activity"/>
    <property type="evidence" value="ECO:0007669"/>
    <property type="project" value="UniProtKB-KW"/>
</dbReference>
<sequence length="288" mass="30792">MQRIRPPFALLERVAPALGAALLYRTWFQVRDVPEKVRAPRAGLPEATPFQVGAVRGRAYGEGPLVYLVHGWAGWGLQLGAYVAPLVEQGFRVITYDAPSHGDADPGELGPGRSTMLEAAEALQAVVAEHGPAHGLIAHSGGAVATALALRAGLKVERMVFVAAATDFSETLDQFAALLGFGPRIRAGFLSRFKRDFGPLEDFALPKVIAGLDLPPLLLIHDRADPETSYQGSVALLDQWPGSRLETSDGLGHRRVLRDAALVQQAVDFLAERAPGDGPAVVRETMGE</sequence>
<evidence type="ECO:0000259" key="1">
    <source>
        <dbReference type="Pfam" id="PF00561"/>
    </source>
</evidence>
<keyword evidence="3" id="KW-0378">Hydrolase</keyword>
<dbReference type="InterPro" id="IPR013595">
    <property type="entry name" value="Pept_S33_TAP-like_C"/>
</dbReference>
<gene>
    <name evidence="3" type="ORF">GCM10009745_82320</name>
</gene>
<name>A0ABN2JAA1_9ACTN</name>
<evidence type="ECO:0000313" key="3">
    <source>
        <dbReference type="EMBL" id="GAA1720789.1"/>
    </source>
</evidence>
<evidence type="ECO:0000313" key="4">
    <source>
        <dbReference type="Proteomes" id="UP001500280"/>
    </source>
</evidence>
<dbReference type="RefSeq" id="WP_344165532.1">
    <property type="nucleotide sequence ID" value="NZ_BAAANF010000036.1"/>
</dbReference>
<dbReference type="Pfam" id="PF08386">
    <property type="entry name" value="Abhydrolase_4"/>
    <property type="match status" value="1"/>
</dbReference>
<reference evidence="3 4" key="1">
    <citation type="journal article" date="2019" name="Int. J. Syst. Evol. Microbiol.">
        <title>The Global Catalogue of Microorganisms (GCM) 10K type strain sequencing project: providing services to taxonomists for standard genome sequencing and annotation.</title>
        <authorList>
            <consortium name="The Broad Institute Genomics Platform"/>
            <consortium name="The Broad Institute Genome Sequencing Center for Infectious Disease"/>
            <person name="Wu L."/>
            <person name="Ma J."/>
        </authorList>
    </citation>
    <scope>NUCLEOTIDE SEQUENCE [LARGE SCALE GENOMIC DNA]</scope>
    <source>
        <strain evidence="3 4">JCM 14307</strain>
    </source>
</reference>
<feature type="domain" description="AB hydrolase-1" evidence="1">
    <location>
        <begin position="64"/>
        <end position="191"/>
    </location>
</feature>
<dbReference type="Proteomes" id="UP001500280">
    <property type="component" value="Unassembled WGS sequence"/>
</dbReference>
<proteinExistence type="predicted"/>
<dbReference type="Pfam" id="PF00561">
    <property type="entry name" value="Abhydrolase_1"/>
    <property type="match status" value="1"/>
</dbReference>
<evidence type="ECO:0000259" key="2">
    <source>
        <dbReference type="Pfam" id="PF08386"/>
    </source>
</evidence>
<dbReference type="EMBL" id="BAAANF010000036">
    <property type="protein sequence ID" value="GAA1720789.1"/>
    <property type="molecule type" value="Genomic_DNA"/>
</dbReference>
<keyword evidence="4" id="KW-1185">Reference proteome</keyword>
<organism evidence="3 4">
    <name type="scientific">Kribbella yunnanensis</name>
    <dbReference type="NCBI Taxonomy" id="190194"/>
    <lineage>
        <taxon>Bacteria</taxon>
        <taxon>Bacillati</taxon>
        <taxon>Actinomycetota</taxon>
        <taxon>Actinomycetes</taxon>
        <taxon>Propionibacteriales</taxon>
        <taxon>Kribbellaceae</taxon>
        <taxon>Kribbella</taxon>
    </lineage>
</organism>
<protein>
    <submittedName>
        <fullName evidence="3">Alpha/beta fold hydrolase</fullName>
    </submittedName>
</protein>
<accession>A0ABN2JAA1</accession>
<dbReference type="SUPFAM" id="SSF53474">
    <property type="entry name" value="alpha/beta-Hydrolases"/>
    <property type="match status" value="1"/>
</dbReference>
<feature type="domain" description="Peptidase S33 tripeptidyl aminopeptidase-like C-terminal" evidence="2">
    <location>
        <begin position="213"/>
        <end position="270"/>
    </location>
</feature>
<dbReference type="InterPro" id="IPR029058">
    <property type="entry name" value="AB_hydrolase_fold"/>
</dbReference>
<dbReference type="InterPro" id="IPR000073">
    <property type="entry name" value="AB_hydrolase_1"/>
</dbReference>